<dbReference type="CDD" id="cd06890">
    <property type="entry name" value="PX_Bem1p"/>
    <property type="match status" value="1"/>
</dbReference>
<reference evidence="8" key="1">
    <citation type="submission" date="2021-03" db="EMBL/GenBank/DDBJ databases">
        <authorList>
            <person name="Tagirdzhanova G."/>
        </authorList>
    </citation>
    <scope>NUCLEOTIDE SEQUENCE</scope>
</reference>
<dbReference type="InterPro" id="IPR036871">
    <property type="entry name" value="PX_dom_sf"/>
</dbReference>
<dbReference type="OrthoDB" id="548867at2759"/>
<dbReference type="FunFam" id="2.30.30.40:FF:000184">
    <property type="entry name" value="Protein kinase activator Bem1"/>
    <property type="match status" value="1"/>
</dbReference>
<dbReference type="SMART" id="SM00326">
    <property type="entry name" value="SH3"/>
    <property type="match status" value="2"/>
</dbReference>
<evidence type="ECO:0000259" key="5">
    <source>
        <dbReference type="PROSITE" id="PS50002"/>
    </source>
</evidence>
<feature type="compositionally biased region" description="Polar residues" evidence="4">
    <location>
        <begin position="105"/>
        <end position="116"/>
    </location>
</feature>
<evidence type="ECO:0000256" key="1">
    <source>
        <dbReference type="ARBA" id="ARBA00022443"/>
    </source>
</evidence>
<keyword evidence="2" id="KW-0677">Repeat</keyword>
<dbReference type="Pfam" id="PF00787">
    <property type="entry name" value="PX"/>
    <property type="match status" value="1"/>
</dbReference>
<feature type="domain" description="SH3" evidence="5">
    <location>
        <begin position="32"/>
        <end position="97"/>
    </location>
</feature>
<evidence type="ECO:0000256" key="3">
    <source>
        <dbReference type="PROSITE-ProRule" id="PRU00192"/>
    </source>
</evidence>
<dbReference type="FunFam" id="2.30.30.40:FF:000093">
    <property type="entry name" value="Protein kinase activator Bem1"/>
    <property type="match status" value="1"/>
</dbReference>
<keyword evidence="1 3" id="KW-0728">SH3 domain</keyword>
<dbReference type="GO" id="GO:0030674">
    <property type="term" value="F:protein-macromolecule adaptor activity"/>
    <property type="evidence" value="ECO:0007669"/>
    <property type="project" value="TreeGrafter"/>
</dbReference>
<dbReference type="SMART" id="SM00666">
    <property type="entry name" value="PB1"/>
    <property type="match status" value="1"/>
</dbReference>
<dbReference type="InterPro" id="IPR000270">
    <property type="entry name" value="PB1_dom"/>
</dbReference>
<dbReference type="InterPro" id="IPR051228">
    <property type="entry name" value="NADPH_Oxidase/PX-Domain"/>
</dbReference>
<dbReference type="Gene3D" id="3.10.20.90">
    <property type="entry name" value="Phosphatidylinositol 3-kinase Catalytic Subunit, Chain A, domain 1"/>
    <property type="match status" value="1"/>
</dbReference>
<feature type="domain" description="SH3" evidence="5">
    <location>
        <begin position="154"/>
        <end position="216"/>
    </location>
</feature>
<dbReference type="SMART" id="SM00312">
    <property type="entry name" value="PX"/>
    <property type="match status" value="1"/>
</dbReference>
<dbReference type="GO" id="GO:0035091">
    <property type="term" value="F:phosphatidylinositol binding"/>
    <property type="evidence" value="ECO:0007669"/>
    <property type="project" value="InterPro"/>
</dbReference>
<evidence type="ECO:0000259" key="7">
    <source>
        <dbReference type="PROSITE" id="PS51745"/>
    </source>
</evidence>
<dbReference type="GO" id="GO:0000747">
    <property type="term" value="P:conjugation with cellular fusion"/>
    <property type="evidence" value="ECO:0007669"/>
    <property type="project" value="TreeGrafter"/>
</dbReference>
<sequence length="611" mass="67448">MKAIRRSIKGEKDTRQVHHTSLTPKSALAILPPKKVIKALFDYNPDPNNTQELGFAKGDFFHVISREDDPNWYEACNPLIPSARGLVPVTYFEVIGKTEGGRQSGGSATSGSSNVIPSHDPGNAEKPTHTRQESATAPRKQGHSRMPSGGKGSGAMVYGVVQYDFSAERPDELEAKSGEAIIVIAQSNPEWFVAKPIGRLGGPGLIPVSFIEIRDMSTGQAVPDAQGAVTRAGVPKVEEWKKMAADYKNSSITLGKFETASSGPKDLERMSLSNESNGSPYNLGHHQRQPSRSNQNGYDRRSQPISASIPRYIFENDKYWYIIECQMEDGRHWELSRIYQKFYDFQIALLQQFPNESVAPPGGKRVLPFMPGPVTYVTDAISNGRRESLNQYVKELLALPPYISQCALVRELFAPREGDHELDPDRVTEDYRHSSGSQQSSYTGSLSRTASRQSSQGQMNGANAYVAMGPPPHKGSHKNQSSVPASNGVPPGQQHYRDYQYQNTVKPQPSSITQASANSSGPNNSTTNVNASGALKIKVSFENEMIAIRVPSEIGYQQLKEKLRDRLKISDEIIVQYKDEPTETLCEMLSDRDLDVALSRNQKLTLFVQCA</sequence>
<dbReference type="PANTHER" id="PTHR15706:SF2">
    <property type="entry name" value="SH3 AND PX DOMAIN-CONTAINING PROTEIN 2A"/>
    <property type="match status" value="1"/>
</dbReference>
<dbReference type="Gene3D" id="3.30.1520.10">
    <property type="entry name" value="Phox-like domain"/>
    <property type="match status" value="1"/>
</dbReference>
<dbReference type="InterPro" id="IPR035550">
    <property type="entry name" value="Bem1/Scd2_PX"/>
</dbReference>
<evidence type="ECO:0000256" key="2">
    <source>
        <dbReference type="ARBA" id="ARBA00022737"/>
    </source>
</evidence>
<dbReference type="GO" id="GO:0051130">
    <property type="term" value="P:positive regulation of cellular component organization"/>
    <property type="evidence" value="ECO:0007669"/>
    <property type="project" value="UniProtKB-ARBA"/>
</dbReference>
<dbReference type="GO" id="GO:1902494">
    <property type="term" value="C:catalytic complex"/>
    <property type="evidence" value="ECO:0007669"/>
    <property type="project" value="UniProtKB-ARBA"/>
</dbReference>
<feature type="compositionally biased region" description="Basic and acidic residues" evidence="4">
    <location>
        <begin position="122"/>
        <end position="132"/>
    </location>
</feature>
<dbReference type="EMBL" id="CAJPDR010000004">
    <property type="protein sequence ID" value="CAF9904288.1"/>
    <property type="molecule type" value="Genomic_DNA"/>
</dbReference>
<feature type="compositionally biased region" description="Polar residues" evidence="4">
    <location>
        <begin position="500"/>
        <end position="529"/>
    </location>
</feature>
<feature type="compositionally biased region" description="Polar residues" evidence="4">
    <location>
        <begin position="448"/>
        <end position="461"/>
    </location>
</feature>
<dbReference type="InterPro" id="IPR001452">
    <property type="entry name" value="SH3_domain"/>
</dbReference>
<dbReference type="GO" id="GO:0005938">
    <property type="term" value="C:cell cortex"/>
    <property type="evidence" value="ECO:0007669"/>
    <property type="project" value="UniProtKB-ARBA"/>
</dbReference>
<dbReference type="InterPro" id="IPR001683">
    <property type="entry name" value="PX_dom"/>
</dbReference>
<feature type="region of interest" description="Disordered" evidence="4">
    <location>
        <begin position="258"/>
        <end position="302"/>
    </location>
</feature>
<dbReference type="InterPro" id="IPR053793">
    <property type="entry name" value="PB1-like"/>
</dbReference>
<protein>
    <submittedName>
        <fullName evidence="8">Bud emergence protein 1</fullName>
    </submittedName>
</protein>
<feature type="region of interest" description="Disordered" evidence="4">
    <location>
        <begin position="419"/>
        <end position="529"/>
    </location>
</feature>
<dbReference type="CDD" id="cd05992">
    <property type="entry name" value="PB1"/>
    <property type="match status" value="1"/>
</dbReference>
<dbReference type="InterPro" id="IPR035549">
    <property type="entry name" value="Bem1/Scd2_SH3_2"/>
</dbReference>
<dbReference type="AlphaFoldDB" id="A0A8H3EGR0"/>
<dbReference type="GO" id="GO:0043332">
    <property type="term" value="C:mating projection tip"/>
    <property type="evidence" value="ECO:0007669"/>
    <property type="project" value="TreeGrafter"/>
</dbReference>
<dbReference type="PROSITE" id="PS51745">
    <property type="entry name" value="PB1"/>
    <property type="match status" value="1"/>
</dbReference>
<name>A0A8H3EGR0_9LECA</name>
<feature type="compositionally biased region" description="Polar residues" evidence="4">
    <location>
        <begin position="271"/>
        <end position="280"/>
    </location>
</feature>
<gene>
    <name evidence="8" type="primary">BEM1</name>
    <name evidence="8" type="ORF">ALECFALPRED_006246</name>
</gene>
<dbReference type="SUPFAM" id="SSF54277">
    <property type="entry name" value="CAD &amp; PB1 domains"/>
    <property type="match status" value="1"/>
</dbReference>
<evidence type="ECO:0000313" key="8">
    <source>
        <dbReference type="EMBL" id="CAF9904288.1"/>
    </source>
</evidence>
<dbReference type="SUPFAM" id="SSF64268">
    <property type="entry name" value="PX domain"/>
    <property type="match status" value="1"/>
</dbReference>
<organism evidence="8 9">
    <name type="scientific">Alectoria fallacina</name>
    <dbReference type="NCBI Taxonomy" id="1903189"/>
    <lineage>
        <taxon>Eukaryota</taxon>
        <taxon>Fungi</taxon>
        <taxon>Dikarya</taxon>
        <taxon>Ascomycota</taxon>
        <taxon>Pezizomycotina</taxon>
        <taxon>Lecanoromycetes</taxon>
        <taxon>OSLEUM clade</taxon>
        <taxon>Lecanoromycetidae</taxon>
        <taxon>Lecanorales</taxon>
        <taxon>Lecanorineae</taxon>
        <taxon>Parmeliaceae</taxon>
        <taxon>Alectoria</taxon>
    </lineage>
</organism>
<comment type="caution">
    <text evidence="8">The sequence shown here is derived from an EMBL/GenBank/DDBJ whole genome shotgun (WGS) entry which is preliminary data.</text>
</comment>
<dbReference type="FunFam" id="3.30.1520.10:FF:000041">
    <property type="entry name" value="Protein kinase activator Bem1"/>
    <property type="match status" value="1"/>
</dbReference>
<dbReference type="Gene3D" id="2.30.30.40">
    <property type="entry name" value="SH3 Domains"/>
    <property type="match status" value="2"/>
</dbReference>
<feature type="compositionally biased region" description="Basic and acidic residues" evidence="4">
    <location>
        <begin position="419"/>
        <end position="433"/>
    </location>
</feature>
<keyword evidence="9" id="KW-1185">Reference proteome</keyword>
<dbReference type="FunFam" id="3.10.20.90:FF:000250">
    <property type="entry name" value="Protein kinase activator Bem1"/>
    <property type="match status" value="1"/>
</dbReference>
<dbReference type="Pfam" id="PF00564">
    <property type="entry name" value="PB1"/>
    <property type="match status" value="1"/>
</dbReference>
<dbReference type="InterPro" id="IPR036028">
    <property type="entry name" value="SH3-like_dom_sf"/>
</dbReference>
<evidence type="ECO:0000313" key="9">
    <source>
        <dbReference type="Proteomes" id="UP000664203"/>
    </source>
</evidence>
<evidence type="ECO:0000259" key="6">
    <source>
        <dbReference type="PROSITE" id="PS50195"/>
    </source>
</evidence>
<proteinExistence type="predicted"/>
<dbReference type="PROSITE" id="PS50195">
    <property type="entry name" value="PX"/>
    <property type="match status" value="1"/>
</dbReference>
<feature type="domain" description="PX" evidence="6">
    <location>
        <begin position="299"/>
        <end position="420"/>
    </location>
</feature>
<dbReference type="Proteomes" id="UP000664203">
    <property type="component" value="Unassembled WGS sequence"/>
</dbReference>
<feature type="region of interest" description="Disordered" evidence="4">
    <location>
        <begin position="98"/>
        <end position="153"/>
    </location>
</feature>
<feature type="domain" description="PB1" evidence="7">
    <location>
        <begin position="534"/>
        <end position="611"/>
    </location>
</feature>
<accession>A0A8H3EGR0</accession>
<dbReference type="SUPFAM" id="SSF50044">
    <property type="entry name" value="SH3-domain"/>
    <property type="match status" value="2"/>
</dbReference>
<feature type="compositionally biased region" description="Low complexity" evidence="4">
    <location>
        <begin position="434"/>
        <end position="447"/>
    </location>
</feature>
<evidence type="ECO:0000256" key="4">
    <source>
        <dbReference type="SAM" id="MobiDB-lite"/>
    </source>
</evidence>
<dbReference type="CDD" id="cd11879">
    <property type="entry name" value="SH3_Bem1p_2"/>
    <property type="match status" value="1"/>
</dbReference>
<dbReference type="PROSITE" id="PS50002">
    <property type="entry name" value="SH3"/>
    <property type="match status" value="2"/>
</dbReference>
<dbReference type="PANTHER" id="PTHR15706">
    <property type="entry name" value="SH3 MULTIPLE DOMAIN"/>
    <property type="match status" value="1"/>
</dbReference>
<dbReference type="Pfam" id="PF00018">
    <property type="entry name" value="SH3_1"/>
    <property type="match status" value="2"/>
</dbReference>